<dbReference type="GO" id="GO:0005730">
    <property type="term" value="C:nucleolus"/>
    <property type="evidence" value="ECO:0007669"/>
    <property type="project" value="TreeGrafter"/>
</dbReference>
<comment type="subcellular location">
    <subcellularLocation>
        <location evidence="1">Nucleus</location>
    </subcellularLocation>
</comment>
<feature type="region of interest" description="Disordered" evidence="4">
    <location>
        <begin position="203"/>
        <end position="222"/>
    </location>
</feature>
<feature type="signal peptide" evidence="5">
    <location>
        <begin position="1"/>
        <end position="26"/>
    </location>
</feature>
<dbReference type="GO" id="GO:0030691">
    <property type="term" value="C:Noc2p-Noc3p complex"/>
    <property type="evidence" value="ECO:0007669"/>
    <property type="project" value="TreeGrafter"/>
</dbReference>
<evidence type="ECO:0000313" key="6">
    <source>
        <dbReference type="EMBL" id="CAD1819581.1"/>
    </source>
</evidence>
<sequence>MVSRSDGDSALLLSLLPLSSIFVSFASSLTPPLHGEEAGKKARKFAKKNLQSVLKRRRKLKSTFKRRAPPRRVGKGDGSQEDEKMKAEQNIEENAEAVSLGGSASVDYLENLFGGEDEDLDEDVSESDGHLSEDPDCPYISESERENDSSEESGQKDLTRKNKEIVLELVEQKKKLDSLIEKEPDFSSFLEKCRHDMEISRREELYSDEEDDTSFPDGVGDTDNKVLTSPTIDVWCWLVKEEPNGPALRNLLSGFQFACRYGIDSDEVMAGRIQSREVFSKILMFLLCEADGIFRRMLGISDSLSKVNLLKVKNKPEWKTASPLIKSYLRSSLYLLNQVTDNQILNFVLSQLRASVVFFSAFPSLARRLIKISVHLWATGDQSLSSSSFLIIHDIASQSPSDYVDMCLTKTYKSFIASSKFVDNTNLKHIEFLVNSLVELYSLEIEKSYERALTSLQQLASILRQAYKTKKKEELRKIHNWQYINCLKLWVKFITCNFRDNDFQQLIVSLIQVITGVAHLFHGPRYLPLRLKCMQMLNELSLSCGVFIPIASLLFDSLDYRELSSMNEASGIRMNFPSLLKVPKQLLKSQEFQTECILSVVELLSAHFGQWSYHISFPELATIPLILLKRFYAKTSIEGLRRPVKRLIDQVEQNRDFIQRKRDEVSFSPNDQQSVESFLQFEKSGSNASFTQYYASILQSSRTRNTVGLK</sequence>
<dbReference type="GO" id="GO:0030690">
    <property type="term" value="C:Noc1p-Noc2p complex"/>
    <property type="evidence" value="ECO:0007669"/>
    <property type="project" value="TreeGrafter"/>
</dbReference>
<evidence type="ECO:0008006" key="7">
    <source>
        <dbReference type="Google" id="ProtNLM"/>
    </source>
</evidence>
<feature type="compositionally biased region" description="Basic residues" evidence="4">
    <location>
        <begin position="55"/>
        <end position="73"/>
    </location>
</feature>
<accession>A0A6V7NLV2</accession>
<dbReference type="EMBL" id="LR862139">
    <property type="protein sequence ID" value="CAD1819581.1"/>
    <property type="molecule type" value="Genomic_DNA"/>
</dbReference>
<dbReference type="GO" id="GO:0005654">
    <property type="term" value="C:nucleoplasm"/>
    <property type="evidence" value="ECO:0007669"/>
    <property type="project" value="TreeGrafter"/>
</dbReference>
<comment type="similarity">
    <text evidence="2">Belongs to the NOC2 family.</text>
</comment>
<keyword evidence="5" id="KW-0732">Signal</keyword>
<dbReference type="PANTHER" id="PTHR12687">
    <property type="entry name" value="NUCLEOLAR COMPLEX 2 AND RAD4-RELATED"/>
    <property type="match status" value="1"/>
</dbReference>
<evidence type="ECO:0000256" key="3">
    <source>
        <dbReference type="ARBA" id="ARBA00023242"/>
    </source>
</evidence>
<evidence type="ECO:0000256" key="4">
    <source>
        <dbReference type="SAM" id="MobiDB-lite"/>
    </source>
</evidence>
<organism evidence="6">
    <name type="scientific">Ananas comosus var. bracteatus</name>
    <name type="common">red pineapple</name>
    <dbReference type="NCBI Taxonomy" id="296719"/>
    <lineage>
        <taxon>Eukaryota</taxon>
        <taxon>Viridiplantae</taxon>
        <taxon>Streptophyta</taxon>
        <taxon>Embryophyta</taxon>
        <taxon>Tracheophyta</taxon>
        <taxon>Spermatophyta</taxon>
        <taxon>Magnoliopsida</taxon>
        <taxon>Liliopsida</taxon>
        <taxon>Poales</taxon>
        <taxon>Bromeliaceae</taxon>
        <taxon>Bromelioideae</taxon>
        <taxon>Ananas</taxon>
    </lineage>
</organism>
<dbReference type="InterPro" id="IPR005343">
    <property type="entry name" value="Noc2"/>
</dbReference>
<keyword evidence="3" id="KW-0539">Nucleus</keyword>
<dbReference type="PANTHER" id="PTHR12687:SF8">
    <property type="entry name" value="PROTEIN REBELOTE"/>
    <property type="match status" value="1"/>
</dbReference>
<feature type="chain" id="PRO_5028213681" description="Nucleolar complex protein 2 homolog" evidence="5">
    <location>
        <begin position="27"/>
        <end position="710"/>
    </location>
</feature>
<feature type="compositionally biased region" description="Basic and acidic residues" evidence="4">
    <location>
        <begin position="142"/>
        <end position="159"/>
    </location>
</feature>
<name>A0A6V7NLV2_ANACO</name>
<gene>
    <name evidence="6" type="ORF">CB5_LOCUS2792</name>
</gene>
<proteinExistence type="inferred from homology"/>
<feature type="region of interest" description="Disordered" evidence="4">
    <location>
        <begin position="118"/>
        <end position="159"/>
    </location>
</feature>
<dbReference type="Pfam" id="PF03715">
    <property type="entry name" value="Noc2"/>
    <property type="match status" value="1"/>
</dbReference>
<feature type="region of interest" description="Disordered" evidence="4">
    <location>
        <begin position="55"/>
        <end position="88"/>
    </location>
</feature>
<evidence type="ECO:0000256" key="1">
    <source>
        <dbReference type="ARBA" id="ARBA00004123"/>
    </source>
</evidence>
<evidence type="ECO:0000256" key="2">
    <source>
        <dbReference type="ARBA" id="ARBA00005907"/>
    </source>
</evidence>
<dbReference type="GO" id="GO:0042273">
    <property type="term" value="P:ribosomal large subunit biogenesis"/>
    <property type="evidence" value="ECO:0007669"/>
    <property type="project" value="TreeGrafter"/>
</dbReference>
<dbReference type="AlphaFoldDB" id="A0A6V7NLV2"/>
<evidence type="ECO:0000256" key="5">
    <source>
        <dbReference type="SAM" id="SignalP"/>
    </source>
</evidence>
<protein>
    <recommendedName>
        <fullName evidence="7">Nucleolar complex protein 2 homolog</fullName>
    </recommendedName>
</protein>
<reference evidence="6" key="1">
    <citation type="submission" date="2020-07" db="EMBL/GenBank/DDBJ databases">
        <authorList>
            <person name="Lin J."/>
        </authorList>
    </citation>
    <scope>NUCLEOTIDE SEQUENCE</scope>
</reference>